<dbReference type="GO" id="GO:0016020">
    <property type="term" value="C:membrane"/>
    <property type="evidence" value="ECO:0007669"/>
    <property type="project" value="UniProtKB-SubCell"/>
</dbReference>
<feature type="transmembrane region" description="Helical" evidence="8">
    <location>
        <begin position="176"/>
        <end position="195"/>
    </location>
</feature>
<dbReference type="GO" id="GO:0016811">
    <property type="term" value="F:hydrolase activity, acting on carbon-nitrogen (but not peptide) bonds, in linear amides"/>
    <property type="evidence" value="ECO:0007669"/>
    <property type="project" value="InterPro"/>
</dbReference>
<keyword evidence="6" id="KW-0479">Metal-binding</keyword>
<keyword evidence="7" id="KW-0862">Zinc</keyword>
<protein>
    <submittedName>
        <fullName evidence="9">Ceramidase domain-containing protein</fullName>
    </submittedName>
</protein>
<keyword evidence="4 8" id="KW-1133">Transmembrane helix</keyword>
<feature type="binding site" evidence="6">
    <location>
        <position position="21"/>
    </location>
    <ligand>
        <name>Ca(2+)</name>
        <dbReference type="ChEBI" id="CHEBI:29108"/>
    </ligand>
</feature>
<feature type="binding site" evidence="7">
    <location>
        <position position="214"/>
    </location>
    <ligand>
        <name>Zn(2+)</name>
        <dbReference type="ChEBI" id="CHEBI:29105"/>
        <note>catalytic</note>
    </ligand>
</feature>
<dbReference type="EMBL" id="JAEMUK010000004">
    <property type="protein sequence ID" value="MBJ7542296.1"/>
    <property type="molecule type" value="Genomic_DNA"/>
</dbReference>
<evidence type="ECO:0000256" key="5">
    <source>
        <dbReference type="ARBA" id="ARBA00023136"/>
    </source>
</evidence>
<evidence type="ECO:0000256" key="6">
    <source>
        <dbReference type="PIRSR" id="PIRSR608901-1"/>
    </source>
</evidence>
<feature type="transmembrane region" description="Helical" evidence="8">
    <location>
        <begin position="215"/>
        <end position="233"/>
    </location>
</feature>
<evidence type="ECO:0000313" key="9">
    <source>
        <dbReference type="EMBL" id="MBJ7542296.1"/>
    </source>
</evidence>
<keyword evidence="5 8" id="KW-0472">Membrane</keyword>
<dbReference type="Pfam" id="PF05875">
    <property type="entry name" value="Ceramidase"/>
    <property type="match status" value="1"/>
</dbReference>
<reference evidence="9 10" key="1">
    <citation type="submission" date="2020-12" db="EMBL/GenBank/DDBJ databases">
        <title>Revised draft genomes of Rhodomicrobium vannielii ATCC 17100 and Rhodomicrobium udaipurense JA643.</title>
        <authorList>
            <person name="Conners E.M."/>
            <person name="Davenport E.J."/>
            <person name="Bose A."/>
        </authorList>
    </citation>
    <scope>NUCLEOTIDE SEQUENCE [LARGE SCALE GENOMIC DNA]</scope>
    <source>
        <strain evidence="9 10">JA643</strain>
    </source>
</reference>
<feature type="transmembrane region" description="Helical" evidence="8">
    <location>
        <begin position="80"/>
        <end position="99"/>
    </location>
</feature>
<evidence type="ECO:0000256" key="8">
    <source>
        <dbReference type="SAM" id="Phobius"/>
    </source>
</evidence>
<proteinExistence type="predicted"/>
<keyword evidence="6" id="KW-0106">Calcium</keyword>
<sequence>MQGATIFAYCERGMSPAFWAEPLNAITNAAFVAAGIAGAVMIARQTPAERSAWSIFFALNFVAIGIGSFLFHTVPNPSTGAADTIPIGIFMLTYLVFALRRFAGAGVAITAGLIALFVAAMALSGQVQCYGGRIGFALAVPEGARAACLNGGLAYGPAVIALFLMSGWLAIRRHRAAALVFAAAVTFAVSLTFRTLDPTLCDSFTLLGYRLGTHFLWHLLNATTLWLLLLAAIRYGRRALPRAEIIPPRPAALRGPR</sequence>
<evidence type="ECO:0000256" key="4">
    <source>
        <dbReference type="ARBA" id="ARBA00022989"/>
    </source>
</evidence>
<feature type="transmembrane region" description="Helical" evidence="8">
    <location>
        <begin position="55"/>
        <end position="74"/>
    </location>
</feature>
<evidence type="ECO:0000256" key="7">
    <source>
        <dbReference type="PIRSR" id="PIRSR608901-2"/>
    </source>
</evidence>
<feature type="transmembrane region" description="Helical" evidence="8">
    <location>
        <begin position="106"/>
        <end position="124"/>
    </location>
</feature>
<keyword evidence="3" id="KW-0378">Hydrolase</keyword>
<keyword evidence="10" id="KW-1185">Reference proteome</keyword>
<dbReference type="GO" id="GO:0046872">
    <property type="term" value="F:metal ion binding"/>
    <property type="evidence" value="ECO:0007669"/>
    <property type="project" value="UniProtKB-KW"/>
</dbReference>
<evidence type="ECO:0000313" key="10">
    <source>
        <dbReference type="Proteomes" id="UP000623250"/>
    </source>
</evidence>
<feature type="transmembrane region" description="Helical" evidence="8">
    <location>
        <begin position="144"/>
        <end position="164"/>
    </location>
</feature>
<dbReference type="InterPro" id="IPR008901">
    <property type="entry name" value="ACER"/>
</dbReference>
<dbReference type="RefSeq" id="WP_081796648.1">
    <property type="nucleotide sequence ID" value="NZ_JAEMUK010000004.1"/>
</dbReference>
<keyword evidence="2 8" id="KW-0812">Transmembrane</keyword>
<organism evidence="9 10">
    <name type="scientific">Rhodomicrobium udaipurense</name>
    <dbReference type="NCBI Taxonomy" id="1202716"/>
    <lineage>
        <taxon>Bacteria</taxon>
        <taxon>Pseudomonadati</taxon>
        <taxon>Pseudomonadota</taxon>
        <taxon>Alphaproteobacteria</taxon>
        <taxon>Hyphomicrobiales</taxon>
        <taxon>Hyphomicrobiaceae</taxon>
        <taxon>Rhodomicrobium</taxon>
    </lineage>
</organism>
<feature type="binding site" evidence="7">
    <location>
        <position position="218"/>
    </location>
    <ligand>
        <name>Zn(2+)</name>
        <dbReference type="ChEBI" id="CHEBI:29105"/>
        <note>catalytic</note>
    </ligand>
</feature>
<evidence type="ECO:0000256" key="2">
    <source>
        <dbReference type="ARBA" id="ARBA00022692"/>
    </source>
</evidence>
<comment type="cofactor">
    <cofactor evidence="7">
        <name>Zn(2+)</name>
        <dbReference type="ChEBI" id="CHEBI:29105"/>
    </cofactor>
</comment>
<name>A0A8I1GEH0_9HYPH</name>
<feature type="transmembrane region" description="Helical" evidence="8">
    <location>
        <begin position="25"/>
        <end position="43"/>
    </location>
</feature>
<accession>A0A8I1GEH0</accession>
<comment type="subcellular location">
    <subcellularLocation>
        <location evidence="1">Membrane</location>
        <topology evidence="1">Multi-pass membrane protein</topology>
    </subcellularLocation>
</comment>
<gene>
    <name evidence="9" type="ORF">JDN41_01835</name>
</gene>
<dbReference type="GO" id="GO:0006672">
    <property type="term" value="P:ceramide metabolic process"/>
    <property type="evidence" value="ECO:0007669"/>
    <property type="project" value="InterPro"/>
</dbReference>
<comment type="caution">
    <text evidence="9">The sequence shown here is derived from an EMBL/GenBank/DDBJ whole genome shotgun (WGS) entry which is preliminary data.</text>
</comment>
<evidence type="ECO:0000256" key="3">
    <source>
        <dbReference type="ARBA" id="ARBA00022801"/>
    </source>
</evidence>
<dbReference type="AlphaFoldDB" id="A0A8I1GEH0"/>
<dbReference type="Proteomes" id="UP000623250">
    <property type="component" value="Unassembled WGS sequence"/>
</dbReference>
<feature type="binding site" evidence="7">
    <location>
        <position position="72"/>
    </location>
    <ligand>
        <name>Zn(2+)</name>
        <dbReference type="ChEBI" id="CHEBI:29105"/>
        <note>catalytic</note>
    </ligand>
</feature>
<evidence type="ECO:0000256" key="1">
    <source>
        <dbReference type="ARBA" id="ARBA00004141"/>
    </source>
</evidence>